<proteinExistence type="predicted"/>
<protein>
    <submittedName>
        <fullName evidence="3">Predicted dehydrogenase</fullName>
    </submittedName>
</protein>
<dbReference type="RefSeq" id="WP_091282394.1">
    <property type="nucleotide sequence ID" value="NZ_FMCW01000019.1"/>
</dbReference>
<dbReference type="InterPro" id="IPR052515">
    <property type="entry name" value="Gfo/Idh/MocA_Oxidoreductase"/>
</dbReference>
<name>A0A1C4WVY1_9ACTN</name>
<evidence type="ECO:0000313" key="3">
    <source>
        <dbReference type="EMBL" id="SCF00416.1"/>
    </source>
</evidence>
<feature type="domain" description="Gfo/Idh/MocA-like oxidoreductase N-terminal" evidence="1">
    <location>
        <begin position="8"/>
        <end position="127"/>
    </location>
</feature>
<evidence type="ECO:0000259" key="2">
    <source>
        <dbReference type="Pfam" id="PF22725"/>
    </source>
</evidence>
<dbReference type="Pfam" id="PF01408">
    <property type="entry name" value="GFO_IDH_MocA"/>
    <property type="match status" value="1"/>
</dbReference>
<dbReference type="Pfam" id="PF22725">
    <property type="entry name" value="GFO_IDH_MocA_C3"/>
    <property type="match status" value="1"/>
</dbReference>
<dbReference type="Gene3D" id="3.30.360.10">
    <property type="entry name" value="Dihydrodipicolinate Reductase, domain 2"/>
    <property type="match status" value="1"/>
</dbReference>
<reference evidence="3 4" key="1">
    <citation type="submission" date="2016-06" db="EMBL/GenBank/DDBJ databases">
        <authorList>
            <person name="Kjaerup R.B."/>
            <person name="Dalgaard T.S."/>
            <person name="Juul-Madsen H.R."/>
        </authorList>
    </citation>
    <scope>NUCLEOTIDE SEQUENCE [LARGE SCALE GENOMIC DNA]</scope>
    <source>
        <strain evidence="3 4">DSM 45626</strain>
    </source>
</reference>
<dbReference type="PANTHER" id="PTHR43249">
    <property type="entry name" value="UDP-N-ACETYL-2-AMINO-2-DEOXY-D-GLUCURONATE OXIDASE"/>
    <property type="match status" value="1"/>
</dbReference>
<gene>
    <name evidence="3" type="ORF">GA0070558_1198</name>
</gene>
<dbReference type="InterPro" id="IPR000683">
    <property type="entry name" value="Gfo/Idh/MocA-like_OxRdtase_N"/>
</dbReference>
<evidence type="ECO:0000313" key="4">
    <source>
        <dbReference type="Proteomes" id="UP000199375"/>
    </source>
</evidence>
<dbReference type="InterPro" id="IPR055170">
    <property type="entry name" value="GFO_IDH_MocA-like_dom"/>
</dbReference>
<evidence type="ECO:0000259" key="1">
    <source>
        <dbReference type="Pfam" id="PF01408"/>
    </source>
</evidence>
<dbReference type="InterPro" id="IPR036291">
    <property type="entry name" value="NAD(P)-bd_dom_sf"/>
</dbReference>
<dbReference type="PANTHER" id="PTHR43249:SF1">
    <property type="entry name" value="D-GLUCOSIDE 3-DEHYDROGENASE"/>
    <property type="match status" value="1"/>
</dbReference>
<feature type="domain" description="GFO/IDH/MocA-like oxidoreductase" evidence="2">
    <location>
        <begin position="140"/>
        <end position="257"/>
    </location>
</feature>
<organism evidence="3 4">
    <name type="scientific">Micromonospora haikouensis</name>
    <dbReference type="NCBI Taxonomy" id="686309"/>
    <lineage>
        <taxon>Bacteria</taxon>
        <taxon>Bacillati</taxon>
        <taxon>Actinomycetota</taxon>
        <taxon>Actinomycetes</taxon>
        <taxon>Micromonosporales</taxon>
        <taxon>Micromonosporaceae</taxon>
        <taxon>Micromonospora</taxon>
    </lineage>
</organism>
<sequence length="371" mass="40069">MTRRDERIRVAVVGTGGIATSSHLPAVQAHGDRVELVAAVDVDPSRVARFCELAGITAGYTDLDEMLAARQPDLVHVCTPPAEHVGQIEAVLSAGSWAWVEKPPCRTLAEFDRITAAEQASGAYASVVFQHRFGSAARHTAALLAAGELGRPLLAQCTTAWYRPPAYFAVPWRGSWASEGGGPTMGHGIHQMDLLLTLLGPWEEVTAIAGRLDRDVETEDVSLALVRFTNGALASITNSILSPREESYLRIDLSDATVELTHLYGYRNSHWTYTAAPGVADDRQRRWRLPEPDLPSSHTAQFSLLLAAMLAGVRPPASGASARRTLELVTALYQSALTGRSVRRAELVPQNPFYHALHGDTAGWAPARSTA</sequence>
<accession>A0A1C4WVY1</accession>
<dbReference type="AlphaFoldDB" id="A0A1C4WVY1"/>
<dbReference type="SUPFAM" id="SSF51735">
    <property type="entry name" value="NAD(P)-binding Rossmann-fold domains"/>
    <property type="match status" value="1"/>
</dbReference>
<dbReference type="GO" id="GO:0000166">
    <property type="term" value="F:nucleotide binding"/>
    <property type="evidence" value="ECO:0007669"/>
    <property type="project" value="InterPro"/>
</dbReference>
<dbReference type="Gene3D" id="3.40.50.720">
    <property type="entry name" value="NAD(P)-binding Rossmann-like Domain"/>
    <property type="match status" value="1"/>
</dbReference>
<dbReference type="Proteomes" id="UP000199375">
    <property type="component" value="Unassembled WGS sequence"/>
</dbReference>
<dbReference type="EMBL" id="FMCW01000019">
    <property type="protein sequence ID" value="SCF00416.1"/>
    <property type="molecule type" value="Genomic_DNA"/>
</dbReference>
<dbReference type="SUPFAM" id="SSF55347">
    <property type="entry name" value="Glyceraldehyde-3-phosphate dehydrogenase-like, C-terminal domain"/>
    <property type="match status" value="1"/>
</dbReference>